<protein>
    <submittedName>
        <fullName evidence="2">Uncharacterized protein</fullName>
    </submittedName>
</protein>
<dbReference type="AlphaFoldDB" id="A0A7D5URA4"/>
<accession>A0A7D5URA4</accession>
<dbReference type="Proteomes" id="UP000510686">
    <property type="component" value="Chromosome 1"/>
</dbReference>
<organism evidence="2 3">
    <name type="scientific">Metarhizium brunneum</name>
    <dbReference type="NCBI Taxonomy" id="500148"/>
    <lineage>
        <taxon>Eukaryota</taxon>
        <taxon>Fungi</taxon>
        <taxon>Dikarya</taxon>
        <taxon>Ascomycota</taxon>
        <taxon>Pezizomycotina</taxon>
        <taxon>Sordariomycetes</taxon>
        <taxon>Hypocreomycetidae</taxon>
        <taxon>Hypocreales</taxon>
        <taxon>Clavicipitaceae</taxon>
        <taxon>Metarhizium</taxon>
    </lineage>
</organism>
<dbReference type="EMBL" id="CP058932">
    <property type="protein sequence ID" value="QLI64793.1"/>
    <property type="molecule type" value="Genomic_DNA"/>
</dbReference>
<gene>
    <name evidence="2" type="ORF">G6M90_00g011490</name>
</gene>
<sequence>MAKDPGSLPRGYPGYGMGNQTGVVPVMDGPGCSWAHESLSIAFTIRKLQNPIPEPSGDGRRNSEDAPDGAGAITLKPRQLRLRDAPAMNDNKSNRVELRWNMSWVMQLLASSYTRDGPNYIVLRFLDTPARIFSVFYSTAQLSSLRF</sequence>
<keyword evidence="3" id="KW-1185">Reference proteome</keyword>
<evidence type="ECO:0000313" key="3">
    <source>
        <dbReference type="Proteomes" id="UP000510686"/>
    </source>
</evidence>
<name>A0A7D5URA4_9HYPO</name>
<dbReference type="RefSeq" id="XP_065985832.1">
    <property type="nucleotide sequence ID" value="XM_066129711.1"/>
</dbReference>
<feature type="region of interest" description="Disordered" evidence="1">
    <location>
        <begin position="49"/>
        <end position="74"/>
    </location>
</feature>
<dbReference type="GeneID" id="90967452"/>
<evidence type="ECO:0000256" key="1">
    <source>
        <dbReference type="SAM" id="MobiDB-lite"/>
    </source>
</evidence>
<proteinExistence type="predicted"/>
<dbReference type="KEGG" id="mbrn:90967452"/>
<reference evidence="2 3" key="1">
    <citation type="submission" date="2020-07" db="EMBL/GenBank/DDBJ databases">
        <title>Telomere length de novo assembly of all 7 chromosomes of the fungus, Metarhizium brunneum, using a novel assembly pipeline.</title>
        <authorList>
            <person name="Saud z."/>
            <person name="Kortsinoglou A."/>
            <person name="Kouvelis V.N."/>
            <person name="Butt T.M."/>
        </authorList>
    </citation>
    <scope>NUCLEOTIDE SEQUENCE [LARGE SCALE GENOMIC DNA]</scope>
    <source>
        <strain evidence="2 3">4556</strain>
    </source>
</reference>
<evidence type="ECO:0000313" key="2">
    <source>
        <dbReference type="EMBL" id="QLI64793.1"/>
    </source>
</evidence>